<name>A0A385SVU2_9BACT</name>
<dbReference type="Gene3D" id="2.130.10.10">
    <property type="entry name" value="YVTN repeat-like/Quinoprotein amine dehydrogenase"/>
    <property type="match status" value="1"/>
</dbReference>
<keyword evidence="2" id="KW-1185">Reference proteome</keyword>
<proteinExistence type="predicted"/>
<dbReference type="KEGG" id="chk:D4L85_27435"/>
<dbReference type="InterPro" id="IPR011044">
    <property type="entry name" value="Quino_amine_DH_bsu"/>
</dbReference>
<sequence length="570" mass="63756">MGSCEFESNHTYFKSLPEPDGSGIETGFASFADTFWLGPDTRVGYLEKISNRTVQNIAVYMDNTKLGEIHGYGDFISLYAGSYADGFHQLRLEYFLEANSGSLADQLGVELLVVKMNRVAVMERTPAQAVPIVAVEARDGTLAIQWSRYKAFNFQSYVLVKQMWNGDNGYFDVWSQEVTNKNRTLLNDSTYLGGKVQYVMKVKTLDNKIGPSSQQVFDFDYSPGLAFEWQDLQHVKLTWHKVPFYKNFQSYELGYGYKSTTDINDTTAVQMPSFIFPEPSSIFLTIKAKGGNPLVESVSVTPTSTFPPFNGPIVYNSSLGKYFIMTYLANSRNTLSRIDGTSLQVEQTYDLTDGAFALSDNGAYLYVSQGRQFIQLNPLDFSEIAVYDIDAIAPPPLNSIQVADNNVITLRRGAISVAMAMPGKTVLLSNATDNPYYISPSGNHLAGDGKLWRWDGTQFNSILAVEPFYRAVFRDDRHVMLQRIQGVDMIELASGKIVATLPLRGDNLVYDKVSDLLGFNDYKYRLFNAATGEEVTSFAVMSYSSWGYTIVNNKIICTNGTLLPLSYYYP</sequence>
<dbReference type="AlphaFoldDB" id="A0A385SVU2"/>
<dbReference type="Proteomes" id="UP000266183">
    <property type="component" value="Chromosome"/>
</dbReference>
<dbReference type="InterPro" id="IPR015943">
    <property type="entry name" value="WD40/YVTN_repeat-like_dom_sf"/>
</dbReference>
<accession>A0A385SVU2</accession>
<reference evidence="2" key="1">
    <citation type="submission" date="2018-09" db="EMBL/GenBank/DDBJ databases">
        <title>Chryseolinea sp. KIS68-18 isolated from soil.</title>
        <authorList>
            <person name="Weon H.-Y."/>
            <person name="Kwon S.-W."/>
            <person name="Lee S.A."/>
        </authorList>
    </citation>
    <scope>NUCLEOTIDE SEQUENCE [LARGE SCALE GENOMIC DNA]</scope>
    <source>
        <strain evidence="2">KIS68-18</strain>
    </source>
</reference>
<organism evidence="1 2">
    <name type="scientific">Chryseolinea soli</name>
    <dbReference type="NCBI Taxonomy" id="2321403"/>
    <lineage>
        <taxon>Bacteria</taxon>
        <taxon>Pseudomonadati</taxon>
        <taxon>Bacteroidota</taxon>
        <taxon>Cytophagia</taxon>
        <taxon>Cytophagales</taxon>
        <taxon>Fulvivirgaceae</taxon>
        <taxon>Chryseolinea</taxon>
    </lineage>
</organism>
<evidence type="ECO:0000313" key="2">
    <source>
        <dbReference type="Proteomes" id="UP000266183"/>
    </source>
</evidence>
<dbReference type="SUPFAM" id="SSF50969">
    <property type="entry name" value="YVTN repeat-like/Quinoprotein amine dehydrogenase"/>
    <property type="match status" value="1"/>
</dbReference>
<evidence type="ECO:0000313" key="1">
    <source>
        <dbReference type="EMBL" id="AYB34085.1"/>
    </source>
</evidence>
<gene>
    <name evidence="1" type="ORF">D4L85_27435</name>
</gene>
<dbReference type="EMBL" id="CP032382">
    <property type="protein sequence ID" value="AYB34085.1"/>
    <property type="molecule type" value="Genomic_DNA"/>
</dbReference>
<protein>
    <submittedName>
        <fullName evidence="1">Uncharacterized protein</fullName>
    </submittedName>
</protein>